<evidence type="ECO:0000256" key="2">
    <source>
        <dbReference type="SAM" id="Phobius"/>
    </source>
</evidence>
<proteinExistence type="predicted"/>
<keyword evidence="2" id="KW-1133">Transmembrane helix</keyword>
<reference evidence="4 5" key="1">
    <citation type="submission" date="2018-08" db="EMBL/GenBank/DDBJ databases">
        <title>Mucilaginibacter sp. MYSH2.</title>
        <authorList>
            <person name="Seo T."/>
        </authorList>
    </citation>
    <scope>NUCLEOTIDE SEQUENCE [LARGE SCALE GENOMIC DNA]</scope>
    <source>
        <strain evidence="4 5">MYSH2</strain>
    </source>
</reference>
<dbReference type="InterPro" id="IPR003715">
    <property type="entry name" value="Poly_export_N"/>
</dbReference>
<comment type="caution">
    <text evidence="4">The sequence shown here is derived from an EMBL/GenBank/DDBJ whole genome shotgun (WGS) entry which is preliminary data.</text>
</comment>
<gene>
    <name evidence="4" type="ORF">D0C36_04780</name>
</gene>
<name>A0A372NXT6_9SPHI</name>
<dbReference type="PROSITE" id="PS51257">
    <property type="entry name" value="PROKAR_LIPOPROTEIN"/>
    <property type="match status" value="1"/>
</dbReference>
<dbReference type="Gene3D" id="3.10.560.10">
    <property type="entry name" value="Outer membrane lipoprotein wza domain like"/>
    <property type="match status" value="1"/>
</dbReference>
<dbReference type="GO" id="GO:0015159">
    <property type="term" value="F:polysaccharide transmembrane transporter activity"/>
    <property type="evidence" value="ECO:0007669"/>
    <property type="project" value="InterPro"/>
</dbReference>
<accession>A0A372NXT6</accession>
<dbReference type="PANTHER" id="PTHR33619">
    <property type="entry name" value="POLYSACCHARIDE EXPORT PROTEIN GFCE-RELATED"/>
    <property type="match status" value="1"/>
</dbReference>
<feature type="domain" description="Polysaccharide export protein N-terminal" evidence="3">
    <location>
        <begin position="51"/>
        <end position="139"/>
    </location>
</feature>
<organism evidence="4 5">
    <name type="scientific">Mucilaginibacter conchicola</name>
    <dbReference type="NCBI Taxonomy" id="2303333"/>
    <lineage>
        <taxon>Bacteria</taxon>
        <taxon>Pseudomonadati</taxon>
        <taxon>Bacteroidota</taxon>
        <taxon>Sphingobacteriia</taxon>
        <taxon>Sphingobacteriales</taxon>
        <taxon>Sphingobacteriaceae</taxon>
        <taxon>Mucilaginibacter</taxon>
    </lineage>
</organism>
<evidence type="ECO:0000313" key="4">
    <source>
        <dbReference type="EMBL" id="RFZ94852.1"/>
    </source>
</evidence>
<dbReference type="PANTHER" id="PTHR33619:SF3">
    <property type="entry name" value="POLYSACCHARIDE EXPORT PROTEIN GFCE-RELATED"/>
    <property type="match status" value="1"/>
</dbReference>
<feature type="transmembrane region" description="Helical" evidence="2">
    <location>
        <begin position="240"/>
        <end position="258"/>
    </location>
</feature>
<keyword evidence="2" id="KW-0472">Membrane</keyword>
<dbReference type="AlphaFoldDB" id="A0A372NXT6"/>
<dbReference type="Proteomes" id="UP000264217">
    <property type="component" value="Unassembled WGS sequence"/>
</dbReference>
<dbReference type="InterPro" id="IPR049712">
    <property type="entry name" value="Poly_export"/>
</dbReference>
<dbReference type="OrthoDB" id="662756at2"/>
<dbReference type="EMBL" id="QWDC01000001">
    <property type="protein sequence ID" value="RFZ94852.1"/>
    <property type="molecule type" value="Genomic_DNA"/>
</dbReference>
<protein>
    <submittedName>
        <fullName evidence="4">Polysaccharide export protein</fullName>
    </submittedName>
</protein>
<keyword evidence="2" id="KW-0812">Transmembrane</keyword>
<evidence type="ECO:0000313" key="5">
    <source>
        <dbReference type="Proteomes" id="UP000264217"/>
    </source>
</evidence>
<keyword evidence="1" id="KW-0732">Signal</keyword>
<keyword evidence="5" id="KW-1185">Reference proteome</keyword>
<sequence>MLKKIKSFNKFILLAFLGPVILSSCASYKKIPYFQDLSVKDKTEEITNYSAHTIAPKDELLIHIGSLSPEGALVFNNNMQTATNAVNTPVYDYLVNDKGEVNLPIIGLTKVAGMTTDELSASLNERLKKYLKEPRTSVRFLNFKVTIMGDVARPNVYSSTSERLTVPEALSLAGDLNVTAARDVLLVREINGKREYYHIDMTSANLFESPYYYLKSNDLLYVKPGKLKVSTIETAGYRRASLIIGILSVLATSAYLIFNR</sequence>
<evidence type="ECO:0000259" key="3">
    <source>
        <dbReference type="Pfam" id="PF02563"/>
    </source>
</evidence>
<dbReference type="RefSeq" id="WP_117390410.1">
    <property type="nucleotide sequence ID" value="NZ_QWDC01000001.1"/>
</dbReference>
<dbReference type="Gene3D" id="3.30.1950.10">
    <property type="entry name" value="wza like domain"/>
    <property type="match status" value="1"/>
</dbReference>
<dbReference type="Pfam" id="PF02563">
    <property type="entry name" value="Poly_export"/>
    <property type="match status" value="1"/>
</dbReference>
<evidence type="ECO:0000256" key="1">
    <source>
        <dbReference type="ARBA" id="ARBA00022729"/>
    </source>
</evidence>